<reference evidence="2" key="1">
    <citation type="journal article" date="2023" name="Science">
        <title>Genome structures resolve the early diversification of teleost fishes.</title>
        <authorList>
            <person name="Parey E."/>
            <person name="Louis A."/>
            <person name="Montfort J."/>
            <person name="Bouchez O."/>
            <person name="Roques C."/>
            <person name="Iampietro C."/>
            <person name="Lluch J."/>
            <person name="Castinel A."/>
            <person name="Donnadieu C."/>
            <person name="Desvignes T."/>
            <person name="Floi Bucao C."/>
            <person name="Jouanno E."/>
            <person name="Wen M."/>
            <person name="Mejri S."/>
            <person name="Dirks R."/>
            <person name="Jansen H."/>
            <person name="Henkel C."/>
            <person name="Chen W.J."/>
            <person name="Zahm M."/>
            <person name="Cabau C."/>
            <person name="Klopp C."/>
            <person name="Thompson A.W."/>
            <person name="Robinson-Rechavi M."/>
            <person name="Braasch I."/>
            <person name="Lecointre G."/>
            <person name="Bobe J."/>
            <person name="Postlethwait J.H."/>
            <person name="Berthelot C."/>
            <person name="Roest Crollius H."/>
            <person name="Guiguen Y."/>
        </authorList>
    </citation>
    <scope>NUCLEOTIDE SEQUENCE</scope>
    <source>
        <strain evidence="2">NC1722</strain>
    </source>
</reference>
<feature type="compositionally biased region" description="Low complexity" evidence="1">
    <location>
        <begin position="163"/>
        <end position="178"/>
    </location>
</feature>
<keyword evidence="3" id="KW-1185">Reference proteome</keyword>
<evidence type="ECO:0000256" key="1">
    <source>
        <dbReference type="SAM" id="MobiDB-lite"/>
    </source>
</evidence>
<dbReference type="AlphaFoldDB" id="A0AAD7WR86"/>
<feature type="region of interest" description="Disordered" evidence="1">
    <location>
        <begin position="158"/>
        <end position="178"/>
    </location>
</feature>
<gene>
    <name evidence="2" type="ORF">AAFF_G00309680</name>
</gene>
<evidence type="ECO:0000313" key="3">
    <source>
        <dbReference type="Proteomes" id="UP001221898"/>
    </source>
</evidence>
<organism evidence="2 3">
    <name type="scientific">Aldrovandia affinis</name>
    <dbReference type="NCBI Taxonomy" id="143900"/>
    <lineage>
        <taxon>Eukaryota</taxon>
        <taxon>Metazoa</taxon>
        <taxon>Chordata</taxon>
        <taxon>Craniata</taxon>
        <taxon>Vertebrata</taxon>
        <taxon>Euteleostomi</taxon>
        <taxon>Actinopterygii</taxon>
        <taxon>Neopterygii</taxon>
        <taxon>Teleostei</taxon>
        <taxon>Notacanthiformes</taxon>
        <taxon>Halosauridae</taxon>
        <taxon>Aldrovandia</taxon>
    </lineage>
</organism>
<name>A0AAD7WR86_9TELE</name>
<dbReference type="Proteomes" id="UP001221898">
    <property type="component" value="Unassembled WGS sequence"/>
</dbReference>
<dbReference type="EMBL" id="JAINUG010000045">
    <property type="protein sequence ID" value="KAJ8406080.1"/>
    <property type="molecule type" value="Genomic_DNA"/>
</dbReference>
<comment type="caution">
    <text evidence="2">The sequence shown here is derived from an EMBL/GenBank/DDBJ whole genome shotgun (WGS) entry which is preliminary data.</text>
</comment>
<accession>A0AAD7WR86</accession>
<protein>
    <submittedName>
        <fullName evidence="2">Uncharacterized protein</fullName>
    </submittedName>
</protein>
<proteinExistence type="predicted"/>
<evidence type="ECO:0000313" key="2">
    <source>
        <dbReference type="EMBL" id="KAJ8406080.1"/>
    </source>
</evidence>
<sequence length="178" mass="18876">MEARVKQAFVLGWARSARRRCESGDSDQAGSGVLTYCPAAVELEKLISPAHLHSATGSDPNRCCFCSLIIGDLRPFEVELIEVRQGPDGCEPQGLDAHAGGAVGHIKAPRTPQRMAGLQSWLMCKQVSGSVGSIILPSEGPCDPGEAPSNDRLCLAKQRRKTSSPAPSSLALLESQVN</sequence>